<protein>
    <submittedName>
        <fullName evidence="1">Uncharacterized protein</fullName>
    </submittedName>
</protein>
<reference evidence="1" key="1">
    <citation type="journal article" date="2021" name="Nat. Commun.">
        <title>Genetic determinants of endophytism in the Arabidopsis root mycobiome.</title>
        <authorList>
            <person name="Mesny F."/>
            <person name="Miyauchi S."/>
            <person name="Thiergart T."/>
            <person name="Pickel B."/>
            <person name="Atanasova L."/>
            <person name="Karlsson M."/>
            <person name="Huettel B."/>
            <person name="Barry K.W."/>
            <person name="Haridas S."/>
            <person name="Chen C."/>
            <person name="Bauer D."/>
            <person name="Andreopoulos W."/>
            <person name="Pangilinan J."/>
            <person name="LaButti K."/>
            <person name="Riley R."/>
            <person name="Lipzen A."/>
            <person name="Clum A."/>
            <person name="Drula E."/>
            <person name="Henrissat B."/>
            <person name="Kohler A."/>
            <person name="Grigoriev I.V."/>
            <person name="Martin F.M."/>
            <person name="Hacquard S."/>
        </authorList>
    </citation>
    <scope>NUCLEOTIDE SEQUENCE</scope>
    <source>
        <strain evidence="1">MPI-SDFR-AT-0068</strain>
    </source>
</reference>
<name>A0A8K0S4T1_9HYPO</name>
<dbReference type="Proteomes" id="UP000813427">
    <property type="component" value="Unassembled WGS sequence"/>
</dbReference>
<accession>A0A8K0S4T1</accession>
<evidence type="ECO:0000313" key="2">
    <source>
        <dbReference type="Proteomes" id="UP000813427"/>
    </source>
</evidence>
<dbReference type="OrthoDB" id="5041689at2759"/>
<evidence type="ECO:0000313" key="1">
    <source>
        <dbReference type="EMBL" id="KAH7256321.1"/>
    </source>
</evidence>
<organism evidence="1 2">
    <name type="scientific">Fusarium tricinctum</name>
    <dbReference type="NCBI Taxonomy" id="61284"/>
    <lineage>
        <taxon>Eukaryota</taxon>
        <taxon>Fungi</taxon>
        <taxon>Dikarya</taxon>
        <taxon>Ascomycota</taxon>
        <taxon>Pezizomycotina</taxon>
        <taxon>Sordariomycetes</taxon>
        <taxon>Hypocreomycetidae</taxon>
        <taxon>Hypocreales</taxon>
        <taxon>Nectriaceae</taxon>
        <taxon>Fusarium</taxon>
        <taxon>Fusarium tricinctum species complex</taxon>
    </lineage>
</organism>
<dbReference type="EMBL" id="JAGPXF010000002">
    <property type="protein sequence ID" value="KAH7256321.1"/>
    <property type="molecule type" value="Genomic_DNA"/>
</dbReference>
<gene>
    <name evidence="1" type="ORF">BKA59DRAFT_467228</name>
</gene>
<proteinExistence type="predicted"/>
<keyword evidence="2" id="KW-1185">Reference proteome</keyword>
<sequence length="97" mass="11164">MNQFREIKIAMSSNQCTAGTVMPKSDRKFTWHGYGCLFDPIRAWAMSIFRNKSAYAELDEDSEPLVDNMSTFKPTYMGSTLIRLATSRPTKRYSRLP</sequence>
<comment type="caution">
    <text evidence="1">The sequence shown here is derived from an EMBL/GenBank/DDBJ whole genome shotgun (WGS) entry which is preliminary data.</text>
</comment>
<dbReference type="AlphaFoldDB" id="A0A8K0S4T1"/>